<proteinExistence type="inferred from homology"/>
<dbReference type="Proteomes" id="UP000651050">
    <property type="component" value="Unassembled WGS sequence"/>
</dbReference>
<feature type="signal peptide" evidence="2">
    <location>
        <begin position="1"/>
        <end position="26"/>
    </location>
</feature>
<dbReference type="Pfam" id="PF03401">
    <property type="entry name" value="TctC"/>
    <property type="match status" value="1"/>
</dbReference>
<name>A0A931MIG2_9BURK</name>
<dbReference type="RefSeq" id="WP_196987540.1">
    <property type="nucleotide sequence ID" value="NZ_JADWYS010000001.1"/>
</dbReference>
<gene>
    <name evidence="3" type="ORF">I5803_17165</name>
</gene>
<evidence type="ECO:0000256" key="2">
    <source>
        <dbReference type="SAM" id="SignalP"/>
    </source>
</evidence>
<evidence type="ECO:0000313" key="4">
    <source>
        <dbReference type="Proteomes" id="UP000651050"/>
    </source>
</evidence>
<accession>A0A931MIG2</accession>
<feature type="chain" id="PRO_5037312032" evidence="2">
    <location>
        <begin position="27"/>
        <end position="324"/>
    </location>
</feature>
<comment type="similarity">
    <text evidence="1">Belongs to the UPF0065 (bug) family.</text>
</comment>
<dbReference type="InterPro" id="IPR006311">
    <property type="entry name" value="TAT_signal"/>
</dbReference>
<dbReference type="Gene3D" id="3.40.190.150">
    <property type="entry name" value="Bordetella uptake gene, domain 1"/>
    <property type="match status" value="1"/>
</dbReference>
<keyword evidence="2" id="KW-0732">Signal</keyword>
<dbReference type="InterPro" id="IPR042100">
    <property type="entry name" value="Bug_dom1"/>
</dbReference>
<dbReference type="PANTHER" id="PTHR42928:SF5">
    <property type="entry name" value="BLR1237 PROTEIN"/>
    <property type="match status" value="1"/>
</dbReference>
<protein>
    <submittedName>
        <fullName evidence="3">Tripartite tricarboxylate transporter substrate binding protein</fullName>
    </submittedName>
</protein>
<keyword evidence="4" id="KW-1185">Reference proteome</keyword>
<dbReference type="Gene3D" id="3.40.190.10">
    <property type="entry name" value="Periplasmic binding protein-like II"/>
    <property type="match status" value="1"/>
</dbReference>
<organism evidence="3 4">
    <name type="scientific">Caenimonas aquaedulcis</name>
    <dbReference type="NCBI Taxonomy" id="2793270"/>
    <lineage>
        <taxon>Bacteria</taxon>
        <taxon>Pseudomonadati</taxon>
        <taxon>Pseudomonadota</taxon>
        <taxon>Betaproteobacteria</taxon>
        <taxon>Burkholderiales</taxon>
        <taxon>Comamonadaceae</taxon>
        <taxon>Caenimonas</taxon>
    </lineage>
</organism>
<dbReference type="InterPro" id="IPR005064">
    <property type="entry name" value="BUG"/>
</dbReference>
<dbReference type="CDD" id="cd07012">
    <property type="entry name" value="PBP2_Bug_TTT"/>
    <property type="match status" value="1"/>
</dbReference>
<comment type="caution">
    <text evidence="3">The sequence shown here is derived from an EMBL/GenBank/DDBJ whole genome shotgun (WGS) entry which is preliminary data.</text>
</comment>
<dbReference type="SUPFAM" id="SSF53850">
    <property type="entry name" value="Periplasmic binding protein-like II"/>
    <property type="match status" value="1"/>
</dbReference>
<dbReference type="PROSITE" id="PS51318">
    <property type="entry name" value="TAT"/>
    <property type="match status" value="1"/>
</dbReference>
<sequence length="324" mass="33625">MTAISRRTLIAAAGCGAAALALPAFAQFAGKTITLIVPSAPGGTTDIAARMLAEPLGKLLQASVVVDNRSGGNGNIGGQMVARAPADGLTLLVQYSGYQCITPLIQPVAGFDPGKDLKPIGHLIDAPQLMAVRGNFPANTFGEFLKYVKANPGKVNYASSGNGSLQHVTTELLKDLTHTFMTHIPYRGTGPALTDLLAGTVDFTITTPPPLLAHVKAGKLKALMVTGKKRLDALPSVPTATEAGVPLVASSWFAVYGPNGLSPELQAKLSAAVAQVVESESFRKRAEEQGAKAIPMNGAELAALGASERNMWNRVVKAAHITAD</sequence>
<dbReference type="PANTHER" id="PTHR42928">
    <property type="entry name" value="TRICARBOXYLATE-BINDING PROTEIN"/>
    <property type="match status" value="1"/>
</dbReference>
<evidence type="ECO:0000313" key="3">
    <source>
        <dbReference type="EMBL" id="MBG9389763.1"/>
    </source>
</evidence>
<evidence type="ECO:0000256" key="1">
    <source>
        <dbReference type="ARBA" id="ARBA00006987"/>
    </source>
</evidence>
<dbReference type="AlphaFoldDB" id="A0A931MIG2"/>
<dbReference type="EMBL" id="JADWYS010000001">
    <property type="protein sequence ID" value="MBG9389763.1"/>
    <property type="molecule type" value="Genomic_DNA"/>
</dbReference>
<dbReference type="PIRSF" id="PIRSF017082">
    <property type="entry name" value="YflP"/>
    <property type="match status" value="1"/>
</dbReference>
<reference evidence="3" key="1">
    <citation type="submission" date="2020-11" db="EMBL/GenBank/DDBJ databases">
        <title>Bacterial whole genome sequence for Caenimonas sp. DR4.4.</title>
        <authorList>
            <person name="Le V."/>
            <person name="Ko S.-R."/>
            <person name="Ahn C.-Y."/>
            <person name="Oh H.-M."/>
        </authorList>
    </citation>
    <scope>NUCLEOTIDE SEQUENCE</scope>
    <source>
        <strain evidence="3">DR4.4</strain>
    </source>
</reference>